<sequence length="177" mass="19892">MRLILIVLFIPLLACTNHPSTMASSGTTEVRDSLPRERFVLLPFMMGTDKAVISIDTTYKKFGQKAAFPISLFITINTEEKDADGFPTAKEAAVFTSIETKLTTALAPFKTCYIGKTTVKGYRDMIFYIKKEDQPKISRVVGEIKKKQARLKEFTFENDALWEGVGEFYGAVGENRK</sequence>
<organism evidence="3 4">
    <name type="scientific">Hufsiella ginkgonis</name>
    <dbReference type="NCBI Taxonomy" id="2695274"/>
    <lineage>
        <taxon>Bacteria</taxon>
        <taxon>Pseudomonadati</taxon>
        <taxon>Bacteroidota</taxon>
        <taxon>Sphingobacteriia</taxon>
        <taxon>Sphingobacteriales</taxon>
        <taxon>Sphingobacteriaceae</taxon>
        <taxon>Hufsiella</taxon>
    </lineage>
</organism>
<dbReference type="Proteomes" id="UP000451233">
    <property type="component" value="Unassembled WGS sequence"/>
</dbReference>
<evidence type="ECO:0000259" key="2">
    <source>
        <dbReference type="Pfam" id="PF05117"/>
    </source>
</evidence>
<evidence type="ECO:0000313" key="3">
    <source>
        <dbReference type="EMBL" id="MXV15483.1"/>
    </source>
</evidence>
<proteinExistence type="predicted"/>
<dbReference type="InterPro" id="IPR016097">
    <property type="entry name" value="DUF695"/>
</dbReference>
<evidence type="ECO:0000313" key="4">
    <source>
        <dbReference type="Proteomes" id="UP000451233"/>
    </source>
</evidence>
<feature type="chain" id="PRO_5029864721" evidence="1">
    <location>
        <begin position="24"/>
        <end position="177"/>
    </location>
</feature>
<comment type="caution">
    <text evidence="3">The sequence shown here is derived from an EMBL/GenBank/DDBJ whole genome shotgun (WGS) entry which is preliminary data.</text>
</comment>
<feature type="signal peptide" evidence="1">
    <location>
        <begin position="1"/>
        <end position="23"/>
    </location>
</feature>
<dbReference type="EMBL" id="WVHS01000002">
    <property type="protein sequence ID" value="MXV15483.1"/>
    <property type="molecule type" value="Genomic_DNA"/>
</dbReference>
<feature type="domain" description="DUF695" evidence="2">
    <location>
        <begin position="50"/>
        <end position="164"/>
    </location>
</feature>
<gene>
    <name evidence="3" type="ORF">GS398_09225</name>
</gene>
<evidence type="ECO:0000256" key="1">
    <source>
        <dbReference type="SAM" id="SignalP"/>
    </source>
</evidence>
<protein>
    <submittedName>
        <fullName evidence="3">DUF695 domain-containing protein</fullName>
    </submittedName>
</protein>
<accession>A0A7K1XWV6</accession>
<name>A0A7K1XWV6_9SPHI</name>
<dbReference type="Pfam" id="PF05117">
    <property type="entry name" value="DUF695"/>
    <property type="match status" value="1"/>
</dbReference>
<dbReference type="RefSeq" id="WP_160906477.1">
    <property type="nucleotide sequence ID" value="NZ_WVHS01000002.1"/>
</dbReference>
<dbReference type="AlphaFoldDB" id="A0A7K1XWV6"/>
<keyword evidence="1" id="KW-0732">Signal</keyword>
<reference evidence="3 4" key="1">
    <citation type="submission" date="2019-11" db="EMBL/GenBank/DDBJ databases">
        <title>Pedobacter sp. HMF7056 Genome sequencing and assembly.</title>
        <authorList>
            <person name="Kang H."/>
            <person name="Kim H."/>
            <person name="Joh K."/>
        </authorList>
    </citation>
    <scope>NUCLEOTIDE SEQUENCE [LARGE SCALE GENOMIC DNA]</scope>
    <source>
        <strain evidence="3 4">HMF7056</strain>
    </source>
</reference>
<keyword evidence="4" id="KW-1185">Reference proteome</keyword>